<feature type="region of interest" description="Disordered" evidence="1">
    <location>
        <begin position="52"/>
        <end position="89"/>
    </location>
</feature>
<feature type="compositionally biased region" description="Basic and acidic residues" evidence="1">
    <location>
        <begin position="64"/>
        <end position="76"/>
    </location>
</feature>
<evidence type="ECO:0000256" key="1">
    <source>
        <dbReference type="SAM" id="MobiDB-lite"/>
    </source>
</evidence>
<accession>A0AAW0N1N4</accession>
<dbReference type="AlphaFoldDB" id="A0AAW0N1N4"/>
<evidence type="ECO:0000313" key="3">
    <source>
        <dbReference type="Proteomes" id="UP001460270"/>
    </source>
</evidence>
<reference evidence="3" key="1">
    <citation type="submission" date="2024-04" db="EMBL/GenBank/DDBJ databases">
        <title>Salinicola lusitanus LLJ914,a marine bacterium isolated from the Okinawa Trough.</title>
        <authorList>
            <person name="Li J."/>
        </authorList>
    </citation>
    <scope>NUCLEOTIDE SEQUENCE [LARGE SCALE GENOMIC DNA]</scope>
</reference>
<organism evidence="2 3">
    <name type="scientific">Mugilogobius chulae</name>
    <name type="common">yellowstripe goby</name>
    <dbReference type="NCBI Taxonomy" id="88201"/>
    <lineage>
        <taxon>Eukaryota</taxon>
        <taxon>Metazoa</taxon>
        <taxon>Chordata</taxon>
        <taxon>Craniata</taxon>
        <taxon>Vertebrata</taxon>
        <taxon>Euteleostomi</taxon>
        <taxon>Actinopterygii</taxon>
        <taxon>Neopterygii</taxon>
        <taxon>Teleostei</taxon>
        <taxon>Neoteleostei</taxon>
        <taxon>Acanthomorphata</taxon>
        <taxon>Gobiaria</taxon>
        <taxon>Gobiiformes</taxon>
        <taxon>Gobioidei</taxon>
        <taxon>Gobiidae</taxon>
        <taxon>Gobionellinae</taxon>
        <taxon>Mugilogobius</taxon>
    </lineage>
</organism>
<dbReference type="EMBL" id="JBBPFD010000021">
    <property type="protein sequence ID" value="KAK7883352.1"/>
    <property type="molecule type" value="Genomic_DNA"/>
</dbReference>
<feature type="compositionally biased region" description="Basic residues" evidence="1">
    <location>
        <begin position="54"/>
        <end position="63"/>
    </location>
</feature>
<protein>
    <submittedName>
        <fullName evidence="2">Uncharacterized protein</fullName>
    </submittedName>
</protein>
<gene>
    <name evidence="2" type="ORF">WMY93_029526</name>
</gene>
<keyword evidence="3" id="KW-1185">Reference proteome</keyword>
<dbReference type="Proteomes" id="UP001460270">
    <property type="component" value="Unassembled WGS sequence"/>
</dbReference>
<feature type="region of interest" description="Disordered" evidence="1">
    <location>
        <begin position="112"/>
        <end position="142"/>
    </location>
</feature>
<evidence type="ECO:0000313" key="2">
    <source>
        <dbReference type="EMBL" id="KAK7883352.1"/>
    </source>
</evidence>
<proteinExistence type="predicted"/>
<name>A0AAW0N1N4_9GOBI</name>
<comment type="caution">
    <text evidence="2">The sequence shown here is derived from an EMBL/GenBank/DDBJ whole genome shotgun (WGS) entry which is preliminary data.</text>
</comment>
<sequence>MSTLSLPNPKSLNVGLNECAIKQVAKLMNSTRTTPLYVQACTGTGFADLIKAGRPSRPHQHRLTPRDLIKAGRPAERPGLTTGPKKTAHPLGCQDHCKRQCQPSLLSCPIQQPPPEWPAGQWDSYNVRPRRLAAGSAEEASS</sequence>